<dbReference type="AlphaFoldDB" id="A0A8X6SFZ8"/>
<reference evidence="1" key="1">
    <citation type="submission" date="2020-08" db="EMBL/GenBank/DDBJ databases">
        <title>Multicomponent nature underlies the extraordinary mechanical properties of spider dragline silk.</title>
        <authorList>
            <person name="Kono N."/>
            <person name="Nakamura H."/>
            <person name="Mori M."/>
            <person name="Yoshida Y."/>
            <person name="Ohtoshi R."/>
            <person name="Malay A.D."/>
            <person name="Moran D.A.P."/>
            <person name="Tomita M."/>
            <person name="Numata K."/>
            <person name="Arakawa K."/>
        </authorList>
    </citation>
    <scope>NUCLEOTIDE SEQUENCE</scope>
</reference>
<organism evidence="1 2">
    <name type="scientific">Trichonephila clavipes</name>
    <name type="common">Golden silk orbweaver</name>
    <name type="synonym">Nephila clavipes</name>
    <dbReference type="NCBI Taxonomy" id="2585209"/>
    <lineage>
        <taxon>Eukaryota</taxon>
        <taxon>Metazoa</taxon>
        <taxon>Ecdysozoa</taxon>
        <taxon>Arthropoda</taxon>
        <taxon>Chelicerata</taxon>
        <taxon>Arachnida</taxon>
        <taxon>Araneae</taxon>
        <taxon>Araneomorphae</taxon>
        <taxon>Entelegynae</taxon>
        <taxon>Araneoidea</taxon>
        <taxon>Nephilidae</taxon>
        <taxon>Trichonephila</taxon>
    </lineage>
</organism>
<name>A0A8X6SFZ8_TRICX</name>
<keyword evidence="2" id="KW-1185">Reference proteome</keyword>
<sequence>MTAHAPIESTKCWECLTISSDPTTCVYDSEGVRYEVALIQNPRSNNPKPCSMTTRQKRSHMLLLAYVNDTATILPYP</sequence>
<protein>
    <submittedName>
        <fullName evidence="1">Uncharacterized protein</fullName>
    </submittedName>
</protein>
<dbReference type="EMBL" id="BMAU01021298">
    <property type="protein sequence ID" value="GFY10500.1"/>
    <property type="molecule type" value="Genomic_DNA"/>
</dbReference>
<evidence type="ECO:0000313" key="2">
    <source>
        <dbReference type="Proteomes" id="UP000887159"/>
    </source>
</evidence>
<gene>
    <name evidence="1" type="ORF">TNCV_2565281</name>
</gene>
<evidence type="ECO:0000313" key="1">
    <source>
        <dbReference type="EMBL" id="GFY10500.1"/>
    </source>
</evidence>
<accession>A0A8X6SFZ8</accession>
<proteinExistence type="predicted"/>
<dbReference type="Proteomes" id="UP000887159">
    <property type="component" value="Unassembled WGS sequence"/>
</dbReference>
<comment type="caution">
    <text evidence="1">The sequence shown here is derived from an EMBL/GenBank/DDBJ whole genome shotgun (WGS) entry which is preliminary data.</text>
</comment>